<evidence type="ECO:0000256" key="4">
    <source>
        <dbReference type="ARBA" id="ARBA00023136"/>
    </source>
</evidence>
<gene>
    <name evidence="6" type="ORF">AB1471_17970</name>
</gene>
<comment type="caution">
    <text evidence="6">The sequence shown here is derived from an EMBL/GenBank/DDBJ whole genome shotgun (WGS) entry which is preliminary data.</text>
</comment>
<feature type="non-terminal residue" evidence="6">
    <location>
        <position position="1"/>
    </location>
</feature>
<keyword evidence="2 6" id="KW-0812">Transmembrane</keyword>
<reference evidence="6 7" key="1">
    <citation type="journal article" date="1979" name="Int. J. Syst. Evol. Microbiol.">
        <title>Bacillus globisporus subsp. marinus subsp. nov.</title>
        <authorList>
            <person name="Liu H."/>
        </authorList>
    </citation>
    <scope>NUCLEOTIDE SEQUENCE [LARGE SCALE GENOMIC DNA]</scope>
    <source>
        <strain evidence="6 7">DSM 1297</strain>
    </source>
</reference>
<protein>
    <submittedName>
        <fullName evidence="6">ABC transporter transmembrane domain-containing protein</fullName>
    </submittedName>
</protein>
<evidence type="ECO:0000256" key="1">
    <source>
        <dbReference type="ARBA" id="ARBA00004651"/>
    </source>
</evidence>
<accession>A0ABV3Q8C2</accession>
<dbReference type="Proteomes" id="UP001556040">
    <property type="component" value="Unassembled WGS sequence"/>
</dbReference>
<dbReference type="InterPro" id="IPR036640">
    <property type="entry name" value="ABC1_TM_sf"/>
</dbReference>
<evidence type="ECO:0000259" key="5">
    <source>
        <dbReference type="PROSITE" id="PS50929"/>
    </source>
</evidence>
<keyword evidence="4" id="KW-0472">Membrane</keyword>
<evidence type="ECO:0000256" key="2">
    <source>
        <dbReference type="ARBA" id="ARBA00022692"/>
    </source>
</evidence>
<name>A0ABV3Q8C2_9BACL</name>
<keyword evidence="3" id="KW-1133">Transmembrane helix</keyword>
<dbReference type="PROSITE" id="PS50929">
    <property type="entry name" value="ABC_TM1F"/>
    <property type="match status" value="1"/>
</dbReference>
<comment type="subcellular location">
    <subcellularLocation>
        <location evidence="1">Cell membrane</location>
        <topology evidence="1">Multi-pass membrane protein</topology>
    </subcellularLocation>
</comment>
<dbReference type="Pfam" id="PF00664">
    <property type="entry name" value="ABC_membrane"/>
    <property type="match status" value="1"/>
</dbReference>
<dbReference type="SUPFAM" id="SSF90123">
    <property type="entry name" value="ABC transporter transmembrane region"/>
    <property type="match status" value="1"/>
</dbReference>
<dbReference type="EMBL" id="JBFMIA010000310">
    <property type="protein sequence ID" value="MEW9503615.1"/>
    <property type="molecule type" value="Genomic_DNA"/>
</dbReference>
<evidence type="ECO:0000313" key="6">
    <source>
        <dbReference type="EMBL" id="MEW9503615.1"/>
    </source>
</evidence>
<dbReference type="InterPro" id="IPR011527">
    <property type="entry name" value="ABC1_TM_dom"/>
</dbReference>
<sequence length="77" mass="8714">FGYFGNRLFLDTGQRVVFRIRFDLFSHLQRLSLAFHRSNRAGEIMTRLTGDVKELQDFVAAIGIDVLPNALTIVGMA</sequence>
<proteinExistence type="predicted"/>
<feature type="non-terminal residue" evidence="6">
    <location>
        <position position="77"/>
    </location>
</feature>
<dbReference type="RefSeq" id="WP_367781076.1">
    <property type="nucleotide sequence ID" value="NZ_JBFMIA010000310.1"/>
</dbReference>
<organism evidence="6 7">
    <name type="scientific">Jeotgalibacillus marinus</name>
    <dbReference type="NCBI Taxonomy" id="86667"/>
    <lineage>
        <taxon>Bacteria</taxon>
        <taxon>Bacillati</taxon>
        <taxon>Bacillota</taxon>
        <taxon>Bacilli</taxon>
        <taxon>Bacillales</taxon>
        <taxon>Caryophanaceae</taxon>
        <taxon>Jeotgalibacillus</taxon>
    </lineage>
</organism>
<feature type="domain" description="ABC transmembrane type-1" evidence="5">
    <location>
        <begin position="1"/>
        <end position="77"/>
    </location>
</feature>
<keyword evidence="7" id="KW-1185">Reference proteome</keyword>
<evidence type="ECO:0000256" key="3">
    <source>
        <dbReference type="ARBA" id="ARBA00022989"/>
    </source>
</evidence>
<dbReference type="Gene3D" id="1.20.1560.10">
    <property type="entry name" value="ABC transporter type 1, transmembrane domain"/>
    <property type="match status" value="1"/>
</dbReference>
<evidence type="ECO:0000313" key="7">
    <source>
        <dbReference type="Proteomes" id="UP001556040"/>
    </source>
</evidence>